<keyword evidence="4 11" id="KW-0067">ATP-binding</keyword>
<dbReference type="CDD" id="cd00805">
    <property type="entry name" value="TyrRS_core"/>
    <property type="match status" value="1"/>
</dbReference>
<dbReference type="GO" id="GO:0004831">
    <property type="term" value="F:tyrosine-tRNA ligase activity"/>
    <property type="evidence" value="ECO:0007669"/>
    <property type="project" value="UniProtKB-UniRule"/>
</dbReference>
<evidence type="ECO:0000313" key="14">
    <source>
        <dbReference type="Proteomes" id="UP000576550"/>
    </source>
</evidence>
<dbReference type="PROSITE" id="PS50889">
    <property type="entry name" value="S4"/>
    <property type="match status" value="1"/>
</dbReference>
<dbReference type="InterPro" id="IPR002305">
    <property type="entry name" value="aa-tRNA-synth_Ic"/>
</dbReference>
<feature type="domain" description="Tyrosine--tRNA ligase SYY-like C-terminal" evidence="12">
    <location>
        <begin position="333"/>
        <end position="389"/>
    </location>
</feature>
<keyword evidence="7 11" id="KW-0030">Aminoacyl-tRNA synthetase</keyword>
<dbReference type="PANTHER" id="PTHR11766">
    <property type="entry name" value="TYROSYL-TRNA SYNTHETASE"/>
    <property type="match status" value="1"/>
</dbReference>
<evidence type="ECO:0000256" key="9">
    <source>
        <dbReference type="NCBIfam" id="TIGR00234"/>
    </source>
</evidence>
<dbReference type="Gene3D" id="1.10.240.10">
    <property type="entry name" value="Tyrosyl-Transfer RNA Synthetase"/>
    <property type="match status" value="1"/>
</dbReference>
<dbReference type="Pfam" id="PF00579">
    <property type="entry name" value="tRNA-synt_1b"/>
    <property type="match status" value="1"/>
</dbReference>
<evidence type="ECO:0000256" key="2">
    <source>
        <dbReference type="ARBA" id="ARBA00022598"/>
    </source>
</evidence>
<proteinExistence type="inferred from homology"/>
<dbReference type="Gene3D" id="3.40.50.620">
    <property type="entry name" value="HUPs"/>
    <property type="match status" value="1"/>
</dbReference>
<name>A0A832QCC5_9BACT</name>
<evidence type="ECO:0000256" key="5">
    <source>
        <dbReference type="ARBA" id="ARBA00022884"/>
    </source>
</evidence>
<dbReference type="Pfam" id="PF22421">
    <property type="entry name" value="SYY_C-terminal"/>
    <property type="match status" value="1"/>
</dbReference>
<dbReference type="Proteomes" id="UP000576550">
    <property type="component" value="Unassembled WGS sequence"/>
</dbReference>
<keyword evidence="6 11" id="KW-0648">Protein biosynthesis</keyword>
<keyword evidence="2 11" id="KW-0436">Ligase</keyword>
<protein>
    <recommendedName>
        <fullName evidence="1 9">Tyrosine--tRNA ligase</fullName>
        <ecNumber evidence="1 9">6.1.1.1</ecNumber>
    </recommendedName>
</protein>
<accession>A0A832QCC5</accession>
<dbReference type="GO" id="GO:0005829">
    <property type="term" value="C:cytosol"/>
    <property type="evidence" value="ECO:0007669"/>
    <property type="project" value="TreeGrafter"/>
</dbReference>
<comment type="similarity">
    <text evidence="11">Belongs to the class-I aminoacyl-tRNA synthetase family.</text>
</comment>
<evidence type="ECO:0000256" key="10">
    <source>
        <dbReference type="PROSITE-ProRule" id="PRU00182"/>
    </source>
</evidence>
<reference evidence="13 14" key="1">
    <citation type="journal article" date="2020" name="Biotechnol. Biofuels">
        <title>New insights from the biogas microbiome by comprehensive genome-resolved metagenomics of nearly 1600 species originating from multiple anaerobic digesters.</title>
        <authorList>
            <person name="Campanaro S."/>
            <person name="Treu L."/>
            <person name="Rodriguez-R L.M."/>
            <person name="Kovalovszki A."/>
            <person name="Ziels R.M."/>
            <person name="Maus I."/>
            <person name="Zhu X."/>
            <person name="Kougias P.G."/>
            <person name="Basile A."/>
            <person name="Luo G."/>
            <person name="Schluter A."/>
            <person name="Konstantinidis K.T."/>
            <person name="Angelidaki I."/>
        </authorList>
    </citation>
    <scope>NUCLEOTIDE SEQUENCE [LARGE SCALE GENOMIC DNA]</scope>
    <source>
        <strain evidence="13">AS05jafATM_89</strain>
    </source>
</reference>
<organism evidence="13 14">
    <name type="scientific">Candidatus Dojkabacteria bacterium</name>
    <dbReference type="NCBI Taxonomy" id="2099670"/>
    <lineage>
        <taxon>Bacteria</taxon>
        <taxon>Candidatus Dojkabacteria</taxon>
    </lineage>
</organism>
<dbReference type="PROSITE" id="PS00178">
    <property type="entry name" value="AA_TRNA_LIGASE_I"/>
    <property type="match status" value="1"/>
</dbReference>
<evidence type="ECO:0000313" key="13">
    <source>
        <dbReference type="EMBL" id="HHX99500.1"/>
    </source>
</evidence>
<dbReference type="GO" id="GO:0003723">
    <property type="term" value="F:RNA binding"/>
    <property type="evidence" value="ECO:0007669"/>
    <property type="project" value="UniProtKB-KW"/>
</dbReference>
<dbReference type="Gene3D" id="3.10.290.10">
    <property type="entry name" value="RNA-binding S4 domain"/>
    <property type="match status" value="1"/>
</dbReference>
<dbReference type="InterPro" id="IPR001412">
    <property type="entry name" value="aa-tRNA-synth_I_CS"/>
</dbReference>
<dbReference type="InterPro" id="IPR054608">
    <property type="entry name" value="SYY-like_C"/>
</dbReference>
<dbReference type="InterPro" id="IPR014729">
    <property type="entry name" value="Rossmann-like_a/b/a_fold"/>
</dbReference>
<evidence type="ECO:0000256" key="8">
    <source>
        <dbReference type="ARBA" id="ARBA00048248"/>
    </source>
</evidence>
<dbReference type="InterPro" id="IPR036986">
    <property type="entry name" value="S4_RNA-bd_sf"/>
</dbReference>
<gene>
    <name evidence="13" type="primary">tyrS</name>
    <name evidence="13" type="ORF">GX533_02365</name>
</gene>
<dbReference type="GO" id="GO:0006437">
    <property type="term" value="P:tyrosyl-tRNA aminoacylation"/>
    <property type="evidence" value="ECO:0007669"/>
    <property type="project" value="UniProtKB-UniRule"/>
</dbReference>
<comment type="caution">
    <text evidence="13">The sequence shown here is derived from an EMBL/GenBank/DDBJ whole genome shotgun (WGS) entry which is preliminary data.</text>
</comment>
<dbReference type="InterPro" id="IPR024088">
    <property type="entry name" value="Tyr-tRNA-ligase_bac-type"/>
</dbReference>
<evidence type="ECO:0000256" key="3">
    <source>
        <dbReference type="ARBA" id="ARBA00022741"/>
    </source>
</evidence>
<dbReference type="SUPFAM" id="SSF55174">
    <property type="entry name" value="Alpha-L RNA-binding motif"/>
    <property type="match status" value="1"/>
</dbReference>
<keyword evidence="5 10" id="KW-0694">RNA-binding</keyword>
<dbReference type="AlphaFoldDB" id="A0A832QCC5"/>
<dbReference type="EC" id="6.1.1.1" evidence="1 9"/>
<dbReference type="EMBL" id="DUTP01000003">
    <property type="protein sequence ID" value="HHX99500.1"/>
    <property type="molecule type" value="Genomic_DNA"/>
</dbReference>
<keyword evidence="3 11" id="KW-0547">Nucleotide-binding</keyword>
<evidence type="ECO:0000256" key="11">
    <source>
        <dbReference type="RuleBase" id="RU363036"/>
    </source>
</evidence>
<dbReference type="NCBIfam" id="TIGR00234">
    <property type="entry name" value="tyrS"/>
    <property type="match status" value="1"/>
</dbReference>
<dbReference type="GO" id="GO:0005524">
    <property type="term" value="F:ATP binding"/>
    <property type="evidence" value="ECO:0007669"/>
    <property type="project" value="UniProtKB-KW"/>
</dbReference>
<sequence>MEIKKDLEIIERILTKGVEQILPSKEALKEKLLSGKRLTIYQGFDPTAPTLHIGHTVGMRKLEDFRLLGHKVIFLIGDFTARIGDPGDKKEARASARKVLTKEQIADNLKNYVEQASHIIDIDNKENPVEIKYNGEWHDKLTFAEVIQLASEFTVQQMLKRSMFQERLKEDKPIYLNEFLYPLMQAYDSVMMDVDVEVGGNDQLFNMLAGRDMVFNHLNKEKIVIAGKLLTAADGEKMGKSEGNMARLDDTAENIYGKIMSFEDEKILIGFEILTKATLPEQEEYKKRLESGENPMILKKELAYRVTTEIKSEEEAENAQKVFESVFQKKDVEGEIPTIQIKENKLPLNDLLVQIDFAKSKSEARRLIEQGAVKINDEKKTTYNEEINITNTPQTIKVGKHITNITIHE</sequence>
<dbReference type="CDD" id="cd00165">
    <property type="entry name" value="S4"/>
    <property type="match status" value="1"/>
</dbReference>
<dbReference type="InterPro" id="IPR002307">
    <property type="entry name" value="Tyr-tRNA-ligase"/>
</dbReference>
<dbReference type="SUPFAM" id="SSF52374">
    <property type="entry name" value="Nucleotidylyl transferase"/>
    <property type="match status" value="1"/>
</dbReference>
<evidence type="ECO:0000256" key="1">
    <source>
        <dbReference type="ARBA" id="ARBA00013160"/>
    </source>
</evidence>
<evidence type="ECO:0000256" key="7">
    <source>
        <dbReference type="ARBA" id="ARBA00023146"/>
    </source>
</evidence>
<dbReference type="PRINTS" id="PR01040">
    <property type="entry name" value="TRNASYNTHTYR"/>
</dbReference>
<dbReference type="PANTHER" id="PTHR11766:SF1">
    <property type="entry name" value="TYROSINE--TRNA LIGASE"/>
    <property type="match status" value="1"/>
</dbReference>
<comment type="catalytic activity">
    <reaction evidence="8">
        <text>tRNA(Tyr) + L-tyrosine + ATP = L-tyrosyl-tRNA(Tyr) + AMP + diphosphate + H(+)</text>
        <dbReference type="Rhea" id="RHEA:10220"/>
        <dbReference type="Rhea" id="RHEA-COMP:9706"/>
        <dbReference type="Rhea" id="RHEA-COMP:9707"/>
        <dbReference type="ChEBI" id="CHEBI:15378"/>
        <dbReference type="ChEBI" id="CHEBI:30616"/>
        <dbReference type="ChEBI" id="CHEBI:33019"/>
        <dbReference type="ChEBI" id="CHEBI:58315"/>
        <dbReference type="ChEBI" id="CHEBI:78442"/>
        <dbReference type="ChEBI" id="CHEBI:78536"/>
        <dbReference type="ChEBI" id="CHEBI:456215"/>
        <dbReference type="EC" id="6.1.1.1"/>
    </reaction>
</comment>
<evidence type="ECO:0000259" key="12">
    <source>
        <dbReference type="Pfam" id="PF22421"/>
    </source>
</evidence>
<evidence type="ECO:0000256" key="4">
    <source>
        <dbReference type="ARBA" id="ARBA00022840"/>
    </source>
</evidence>
<evidence type="ECO:0000256" key="6">
    <source>
        <dbReference type="ARBA" id="ARBA00022917"/>
    </source>
</evidence>